<sequence>MASKSFLSTLARKSKENRGNIALCSILFIIPLFVFPAYPKNEWQYELYQYITQTMHVTVGTKGPLPFFTILYSIYITIVMFFVGCVISYFFIKKYGINKAYQEEIYKFFFKAEFESSKKYPWLEKPLIKKTLVSSTFAGCFVMGIFHFIEDDITQQRPRRRGGLISFCYNYRVGVMFWEIISTAFSIFPIFYFGLLFLYIFNYFFRRLGTGKVVIPLEVPSKKRKRTRKF</sequence>
<reference evidence="1" key="1">
    <citation type="submission" date="2020-12" db="EMBL/GenBank/DDBJ databases">
        <authorList>
            <person name="Chopjitt P."/>
        </authorList>
    </citation>
    <scope>NUCLEOTIDE SEQUENCE</scope>
    <source>
        <strain evidence="1">AP1</strain>
    </source>
</reference>
<evidence type="ECO:0000313" key="2">
    <source>
        <dbReference type="Proteomes" id="UP000660083"/>
    </source>
</evidence>
<gene>
    <name evidence="1" type="ORF">JDA50_18540</name>
</gene>
<accession>A0A8I1L097</accession>
<dbReference type="RefSeq" id="WP_161511828.1">
    <property type="nucleotide sequence ID" value="NZ_CP027658.1"/>
</dbReference>
<dbReference type="EMBL" id="JAEFCT010000020">
    <property type="protein sequence ID" value="MBK1446401.1"/>
    <property type="molecule type" value="Genomic_DNA"/>
</dbReference>
<dbReference type="AlphaFoldDB" id="A0A8I1L097"/>
<organism evidence="1 2">
    <name type="scientific">Acinetobacter pittii</name>
    <name type="common">Acinetobacter genomosp. 3</name>
    <dbReference type="NCBI Taxonomy" id="48296"/>
    <lineage>
        <taxon>Bacteria</taxon>
        <taxon>Pseudomonadati</taxon>
        <taxon>Pseudomonadota</taxon>
        <taxon>Gammaproteobacteria</taxon>
        <taxon>Moraxellales</taxon>
        <taxon>Moraxellaceae</taxon>
        <taxon>Acinetobacter</taxon>
        <taxon>Acinetobacter calcoaceticus/baumannii complex</taxon>
    </lineage>
</organism>
<dbReference type="Proteomes" id="UP000660083">
    <property type="component" value="Unassembled WGS sequence"/>
</dbReference>
<comment type="caution">
    <text evidence="1">The sequence shown here is derived from an EMBL/GenBank/DDBJ whole genome shotgun (WGS) entry which is preliminary data.</text>
</comment>
<name>A0A8I1L097_ACIPI</name>
<protein>
    <submittedName>
        <fullName evidence="1">Uncharacterized protein</fullName>
    </submittedName>
</protein>
<evidence type="ECO:0000313" key="1">
    <source>
        <dbReference type="EMBL" id="MBK1446401.1"/>
    </source>
</evidence>
<proteinExistence type="predicted"/>